<accession>W9C1N2</accession>
<proteinExistence type="predicted"/>
<name>W9C1N2_SCLBF</name>
<dbReference type="HOGENOM" id="CLU_2122502_0_0_1"/>
<dbReference type="SUPFAM" id="SSF48403">
    <property type="entry name" value="Ankyrin repeat"/>
    <property type="match status" value="1"/>
</dbReference>
<protein>
    <recommendedName>
        <fullName evidence="3">Ankyrin repeat protein</fullName>
    </recommendedName>
</protein>
<dbReference type="InterPro" id="IPR036770">
    <property type="entry name" value="Ankyrin_rpt-contain_sf"/>
</dbReference>
<dbReference type="AlphaFoldDB" id="W9C1N2"/>
<sequence>MLFINATLSNEKDYLHVAAETGDLSVIDSLFQRKAAIVATDETDRETTTRKWLRVWPAVERKVKDLMPLHIAVVIGDVEIAGLLFNYRPELKSFEGKVPPNSSLACRFIRARRA</sequence>
<comment type="caution">
    <text evidence="1">The sequence shown here is derived from an EMBL/GenBank/DDBJ whole genome shotgun (WGS) entry which is preliminary data.</text>
</comment>
<keyword evidence="2" id="KW-1185">Reference proteome</keyword>
<dbReference type="Proteomes" id="UP000019487">
    <property type="component" value="Unassembled WGS sequence"/>
</dbReference>
<organism evidence="1 2">
    <name type="scientific">Sclerotinia borealis (strain F-4128)</name>
    <dbReference type="NCBI Taxonomy" id="1432307"/>
    <lineage>
        <taxon>Eukaryota</taxon>
        <taxon>Fungi</taxon>
        <taxon>Dikarya</taxon>
        <taxon>Ascomycota</taxon>
        <taxon>Pezizomycotina</taxon>
        <taxon>Leotiomycetes</taxon>
        <taxon>Helotiales</taxon>
        <taxon>Sclerotiniaceae</taxon>
        <taxon>Sclerotinia</taxon>
    </lineage>
</organism>
<dbReference type="EMBL" id="AYSA01000778">
    <property type="protein sequence ID" value="ESZ89791.1"/>
    <property type="molecule type" value="Genomic_DNA"/>
</dbReference>
<gene>
    <name evidence="1" type="ORF">SBOR_9829</name>
</gene>
<dbReference type="Gene3D" id="1.25.40.20">
    <property type="entry name" value="Ankyrin repeat-containing domain"/>
    <property type="match status" value="1"/>
</dbReference>
<evidence type="ECO:0000313" key="2">
    <source>
        <dbReference type="Proteomes" id="UP000019487"/>
    </source>
</evidence>
<evidence type="ECO:0000313" key="1">
    <source>
        <dbReference type="EMBL" id="ESZ89791.1"/>
    </source>
</evidence>
<reference evidence="1 2" key="1">
    <citation type="journal article" date="2014" name="Genome Announc.">
        <title>Draft genome sequence of Sclerotinia borealis, a psychrophilic plant pathogenic fungus.</title>
        <authorList>
            <person name="Mardanov A.V."/>
            <person name="Beletsky A.V."/>
            <person name="Kadnikov V.V."/>
            <person name="Ignatov A.N."/>
            <person name="Ravin N.V."/>
        </authorList>
    </citation>
    <scope>NUCLEOTIDE SEQUENCE [LARGE SCALE GENOMIC DNA]</scope>
    <source>
        <strain evidence="2">F-4157</strain>
    </source>
</reference>
<evidence type="ECO:0008006" key="3">
    <source>
        <dbReference type="Google" id="ProtNLM"/>
    </source>
</evidence>